<evidence type="ECO:0000313" key="2">
    <source>
        <dbReference type="EMBL" id="QHQ39952.1"/>
    </source>
</evidence>
<evidence type="ECO:0000313" key="3">
    <source>
        <dbReference type="Proteomes" id="UP000464675"/>
    </source>
</evidence>
<dbReference type="InterPro" id="IPR029044">
    <property type="entry name" value="Nucleotide-diphossugar_trans"/>
</dbReference>
<dbReference type="PIRSF" id="PIRSF028162">
    <property type="entry name" value="BcbE_prd"/>
    <property type="match status" value="1"/>
</dbReference>
<dbReference type="OrthoDB" id="9788272at2"/>
<evidence type="ECO:0000313" key="4">
    <source>
        <dbReference type="Proteomes" id="UP000563601"/>
    </source>
</evidence>
<dbReference type="AlphaFoldDB" id="A0A6P1TGM4"/>
<protein>
    <submittedName>
        <fullName evidence="2">Capsular biosynthesis protein</fullName>
    </submittedName>
</protein>
<dbReference type="Proteomes" id="UP000563601">
    <property type="component" value="Unassembled WGS sequence"/>
</dbReference>
<dbReference type="EMBL" id="JACHHR010000003">
    <property type="protein sequence ID" value="MBB5212305.1"/>
    <property type="molecule type" value="Genomic_DNA"/>
</dbReference>
<keyword evidence="3" id="KW-1185">Reference proteome</keyword>
<reference evidence="2 3" key="1">
    <citation type="submission" date="2020-01" db="EMBL/GenBank/DDBJ databases">
        <title>The possibility of degradation of plastic by Microbulbifer hydrolyticus IRE-31.</title>
        <authorList>
            <person name="Liu L."/>
        </authorList>
    </citation>
    <scope>NUCLEOTIDE SEQUENCE [LARGE SCALE GENOMIC DNA]</scope>
    <source>
        <strain evidence="2 3">IRE-31</strain>
    </source>
</reference>
<organism evidence="1 4">
    <name type="scientific">Microbulbifer hydrolyticus</name>
    <dbReference type="NCBI Taxonomy" id="48074"/>
    <lineage>
        <taxon>Bacteria</taxon>
        <taxon>Pseudomonadati</taxon>
        <taxon>Pseudomonadota</taxon>
        <taxon>Gammaproteobacteria</taxon>
        <taxon>Cellvibrionales</taxon>
        <taxon>Microbulbiferaceae</taxon>
        <taxon>Microbulbifer</taxon>
    </lineage>
</organism>
<name>A0A6P1TGM4_9GAMM</name>
<dbReference type="EMBL" id="CP047491">
    <property type="protein sequence ID" value="QHQ39952.1"/>
    <property type="molecule type" value="Genomic_DNA"/>
</dbReference>
<evidence type="ECO:0000313" key="1">
    <source>
        <dbReference type="EMBL" id="MBB5212305.1"/>
    </source>
</evidence>
<reference evidence="1 4" key="2">
    <citation type="submission" date="2020-08" db="EMBL/GenBank/DDBJ databases">
        <title>Genomic Encyclopedia of Type Strains, Phase IV (KMG-IV): sequencing the most valuable type-strain genomes for metagenomic binning, comparative biology and taxonomic classification.</title>
        <authorList>
            <person name="Goeker M."/>
        </authorList>
    </citation>
    <scope>NUCLEOTIDE SEQUENCE [LARGE SCALE GENOMIC DNA]</scope>
    <source>
        <strain evidence="1 4">DSM 11525</strain>
    </source>
</reference>
<accession>A0A6P1TGM4</accession>
<dbReference type="Proteomes" id="UP000464675">
    <property type="component" value="Chromosome"/>
</dbReference>
<proteinExistence type="predicted"/>
<dbReference type="RefSeq" id="WP_161859264.1">
    <property type="nucleotide sequence ID" value="NZ_CP047491.1"/>
</dbReference>
<dbReference type="SUPFAM" id="SSF53448">
    <property type="entry name" value="Nucleotide-diphospho-sugar transferases"/>
    <property type="match status" value="1"/>
</dbReference>
<gene>
    <name evidence="2" type="ORF">GTQ55_13805</name>
    <name evidence="1" type="ORF">HNQ53_002530</name>
</gene>
<dbReference type="Gene3D" id="3.90.550.10">
    <property type="entry name" value="Spore Coat Polysaccharide Biosynthesis Protein SpsA, Chain A"/>
    <property type="match status" value="1"/>
</dbReference>
<sequence length="242" mass="27359">MIVFPMAGLSSRFAKAGFDKPKYMLEAKGETLFEHSVKGFSYYFNSQAFLFVTLDQPGIKDFVAEKCQKLGLDNFEVVILDSPTKGQADTVYQGLKASSFNSDESLTIFNIDTFRPGFRFPDFLDDGVEGYLETFVGSGKNWSNVVPENKDSQTVALTGEKQELSEFCCTGLYYWRSIASYMRYFELFQEGFGSDAQLQELYIAPMYNLAISQGRCVKYSVVPSESVIFCGVPQEYYDFIES</sequence>
<dbReference type="InterPro" id="IPR016873">
    <property type="entry name" value="Caps_polysacc_synth_BcbE_prd"/>
</dbReference>